<dbReference type="EMBL" id="NHYE01000499">
    <property type="protein sequence ID" value="PPR05278.1"/>
    <property type="molecule type" value="Genomic_DNA"/>
</dbReference>
<accession>A0A409YQJ9</accession>
<dbReference type="AlphaFoldDB" id="A0A409YQJ9"/>
<name>A0A409YQJ9_9AGAR</name>
<organism evidence="1 2">
    <name type="scientific">Gymnopilus dilepis</name>
    <dbReference type="NCBI Taxonomy" id="231916"/>
    <lineage>
        <taxon>Eukaryota</taxon>
        <taxon>Fungi</taxon>
        <taxon>Dikarya</taxon>
        <taxon>Basidiomycota</taxon>
        <taxon>Agaricomycotina</taxon>
        <taxon>Agaricomycetes</taxon>
        <taxon>Agaricomycetidae</taxon>
        <taxon>Agaricales</taxon>
        <taxon>Agaricineae</taxon>
        <taxon>Hymenogastraceae</taxon>
        <taxon>Gymnopilus</taxon>
    </lineage>
</organism>
<evidence type="ECO:0000313" key="1">
    <source>
        <dbReference type="EMBL" id="PPR05278.1"/>
    </source>
</evidence>
<dbReference type="InParanoid" id="A0A409YQJ9"/>
<gene>
    <name evidence="1" type="ORF">CVT26_011443</name>
</gene>
<dbReference type="Proteomes" id="UP000284706">
    <property type="component" value="Unassembled WGS sequence"/>
</dbReference>
<evidence type="ECO:0000313" key="2">
    <source>
        <dbReference type="Proteomes" id="UP000284706"/>
    </source>
</evidence>
<proteinExistence type="predicted"/>
<sequence>MAQEGRIQTSSIGANMGEGCLKRVGEEGRAPLIVLVVGGRWWREESGIGHTESQSARDVP</sequence>
<reference evidence="1 2" key="1">
    <citation type="journal article" date="2018" name="Evol. Lett.">
        <title>Horizontal gene cluster transfer increased hallucinogenic mushroom diversity.</title>
        <authorList>
            <person name="Reynolds H.T."/>
            <person name="Vijayakumar V."/>
            <person name="Gluck-Thaler E."/>
            <person name="Korotkin H.B."/>
            <person name="Matheny P.B."/>
            <person name="Slot J.C."/>
        </authorList>
    </citation>
    <scope>NUCLEOTIDE SEQUENCE [LARGE SCALE GENOMIC DNA]</scope>
    <source>
        <strain evidence="1 2">SRW20</strain>
    </source>
</reference>
<protein>
    <submittedName>
        <fullName evidence="1">Uncharacterized protein</fullName>
    </submittedName>
</protein>
<comment type="caution">
    <text evidence="1">The sequence shown here is derived from an EMBL/GenBank/DDBJ whole genome shotgun (WGS) entry which is preliminary data.</text>
</comment>
<keyword evidence="2" id="KW-1185">Reference proteome</keyword>